<evidence type="ECO:0000313" key="3">
    <source>
        <dbReference type="Proteomes" id="UP001152795"/>
    </source>
</evidence>
<feature type="domain" description="BACK" evidence="1">
    <location>
        <begin position="46"/>
        <end position="138"/>
    </location>
</feature>
<gene>
    <name evidence="2" type="ORF">PACLA_8A010962</name>
</gene>
<dbReference type="Pfam" id="PF07707">
    <property type="entry name" value="BACK"/>
    <property type="match status" value="1"/>
</dbReference>
<dbReference type="EMBL" id="CACRXK020000473">
    <property type="protein sequence ID" value="CAB3982155.1"/>
    <property type="molecule type" value="Genomic_DNA"/>
</dbReference>
<proteinExistence type="predicted"/>
<sequence>MKGPSNCTNDDNHGVHMKWQQCRNDLEETITKSQAFKFIEKFLELQEHTMMEVCWRYIDKYTGNVFISEYFLKIKQPTLDALLARDTLLFDEKAIFDAVLNWAYYLCNCTLLQFEEARESRRKFLGDAIYKIRFHTMKTSEFSPLSRIFRKILADHEVVDLQMVINGENVRNLKWDTSKQKREVNF</sequence>
<accession>A0A6S7FR43</accession>
<keyword evidence="3" id="KW-1185">Reference proteome</keyword>
<reference evidence="2" key="1">
    <citation type="submission" date="2020-04" db="EMBL/GenBank/DDBJ databases">
        <authorList>
            <person name="Alioto T."/>
            <person name="Alioto T."/>
            <person name="Gomez Garrido J."/>
        </authorList>
    </citation>
    <scope>NUCLEOTIDE SEQUENCE</scope>
    <source>
        <strain evidence="2">A484AB</strain>
    </source>
</reference>
<organism evidence="2 3">
    <name type="scientific">Paramuricea clavata</name>
    <name type="common">Red gorgonian</name>
    <name type="synonym">Violescent sea-whip</name>
    <dbReference type="NCBI Taxonomy" id="317549"/>
    <lineage>
        <taxon>Eukaryota</taxon>
        <taxon>Metazoa</taxon>
        <taxon>Cnidaria</taxon>
        <taxon>Anthozoa</taxon>
        <taxon>Octocorallia</taxon>
        <taxon>Malacalcyonacea</taxon>
        <taxon>Plexauridae</taxon>
        <taxon>Paramuricea</taxon>
    </lineage>
</organism>
<evidence type="ECO:0000313" key="2">
    <source>
        <dbReference type="EMBL" id="CAB3982155.1"/>
    </source>
</evidence>
<dbReference type="InterPro" id="IPR011705">
    <property type="entry name" value="BACK"/>
</dbReference>
<dbReference type="PANTHER" id="PTHR45774:SF3">
    <property type="entry name" value="BTB (POZ) DOMAIN-CONTAINING 2B-RELATED"/>
    <property type="match status" value="1"/>
</dbReference>
<name>A0A6S7FR43_PARCT</name>
<dbReference type="Proteomes" id="UP001152795">
    <property type="component" value="Unassembled WGS sequence"/>
</dbReference>
<protein>
    <recommendedName>
        <fullName evidence="1">BACK domain-containing protein</fullName>
    </recommendedName>
</protein>
<evidence type="ECO:0000259" key="1">
    <source>
        <dbReference type="Pfam" id="PF07707"/>
    </source>
</evidence>
<dbReference type="OrthoDB" id="6335872at2759"/>
<dbReference type="AlphaFoldDB" id="A0A6S7FR43"/>
<dbReference type="Gene3D" id="1.25.40.420">
    <property type="match status" value="1"/>
</dbReference>
<dbReference type="PANTHER" id="PTHR45774">
    <property type="entry name" value="BTB/POZ DOMAIN-CONTAINING"/>
    <property type="match status" value="1"/>
</dbReference>
<comment type="caution">
    <text evidence="2">The sequence shown here is derived from an EMBL/GenBank/DDBJ whole genome shotgun (WGS) entry which is preliminary data.</text>
</comment>